<keyword evidence="1" id="KW-0472">Membrane</keyword>
<accession>A0A1V9E139</accession>
<gene>
    <name evidence="2" type="ORF">A4H97_16455</name>
</gene>
<dbReference type="EMBL" id="LVXG01000078">
    <property type="protein sequence ID" value="OQP39812.1"/>
    <property type="molecule type" value="Genomic_DNA"/>
</dbReference>
<keyword evidence="3" id="KW-1185">Reference proteome</keyword>
<sequence>MKATKITLAILVVGVVGFCLFQFFRIGPGKTDPQPGTGPNPFAECTKQKIDHLKTAPASCFCIDEYNNIKNDITEYTNANKIDANLNNSLSQLLEFAYTPVFVNQSYFVFKGSEWERSNINIIRTELSRLYRSAFIKNTTTLSGIKDILAKFDEINTFNVEASGFTCNVPITGYAQQFDLASAKNYITRAAGYHALNHYVNHCKSLQKRLEAVPGLMYDKHLTHLRKKVEYCIGKYETQVDMPTYYNTIFRPIFDEFDVFAKSYHTYSVSVEKPLFDLETLKEMMIKEDKAAELYFNNKSKNEKTTTP</sequence>
<dbReference type="Proteomes" id="UP000192610">
    <property type="component" value="Unassembled WGS sequence"/>
</dbReference>
<keyword evidence="1" id="KW-1133">Transmembrane helix</keyword>
<comment type="caution">
    <text evidence="2">The sequence shown here is derived from an EMBL/GenBank/DDBJ whole genome shotgun (WGS) entry which is preliminary data.</text>
</comment>
<name>A0A1V9E139_9BACT</name>
<protein>
    <submittedName>
        <fullName evidence="2">Uncharacterized protein</fullName>
    </submittedName>
</protein>
<organism evidence="2 3">
    <name type="scientific">Niastella yeongjuensis</name>
    <dbReference type="NCBI Taxonomy" id="354355"/>
    <lineage>
        <taxon>Bacteria</taxon>
        <taxon>Pseudomonadati</taxon>
        <taxon>Bacteroidota</taxon>
        <taxon>Chitinophagia</taxon>
        <taxon>Chitinophagales</taxon>
        <taxon>Chitinophagaceae</taxon>
        <taxon>Niastella</taxon>
    </lineage>
</organism>
<reference evidence="3" key="1">
    <citation type="submission" date="2016-04" db="EMBL/GenBank/DDBJ databases">
        <authorList>
            <person name="Chen L."/>
            <person name="Zhuang W."/>
            <person name="Wang G."/>
        </authorList>
    </citation>
    <scope>NUCLEOTIDE SEQUENCE [LARGE SCALE GENOMIC DNA]</scope>
    <source>
        <strain evidence="3">17621</strain>
    </source>
</reference>
<dbReference type="AlphaFoldDB" id="A0A1V9E139"/>
<feature type="transmembrane region" description="Helical" evidence="1">
    <location>
        <begin position="6"/>
        <end position="24"/>
    </location>
</feature>
<evidence type="ECO:0000313" key="2">
    <source>
        <dbReference type="EMBL" id="OQP39812.1"/>
    </source>
</evidence>
<dbReference type="RefSeq" id="WP_081204308.1">
    <property type="nucleotide sequence ID" value="NZ_FOCZ01000003.1"/>
</dbReference>
<keyword evidence="1" id="KW-0812">Transmembrane</keyword>
<evidence type="ECO:0000256" key="1">
    <source>
        <dbReference type="SAM" id="Phobius"/>
    </source>
</evidence>
<proteinExistence type="predicted"/>
<evidence type="ECO:0000313" key="3">
    <source>
        <dbReference type="Proteomes" id="UP000192610"/>
    </source>
</evidence>
<dbReference type="STRING" id="354355.SAMN05660816_02038"/>